<dbReference type="InterPro" id="IPR023828">
    <property type="entry name" value="Peptidase_S8_Ser-AS"/>
</dbReference>
<dbReference type="SUPFAM" id="SSF52025">
    <property type="entry name" value="PA domain"/>
    <property type="match status" value="1"/>
</dbReference>
<dbReference type="STRING" id="326297.Sama_0555"/>
<keyword evidence="2 5" id="KW-0378">Hydrolase</keyword>
<feature type="active site" description="Charge relay system" evidence="4 5">
    <location>
        <position position="291"/>
    </location>
</feature>
<feature type="domain" description="Peptidase S8/S53" evidence="7">
    <location>
        <begin position="194"/>
        <end position="706"/>
    </location>
</feature>
<feature type="chain" id="PRO_5002636912" evidence="6">
    <location>
        <begin position="24"/>
        <end position="1399"/>
    </location>
</feature>
<protein>
    <submittedName>
        <fullName evidence="9">Peptidase S8 and S53, subtilisin, kexin, sedolisin</fullName>
    </submittedName>
</protein>
<dbReference type="InterPro" id="IPR000209">
    <property type="entry name" value="Peptidase_S8/S53_dom"/>
</dbReference>
<evidence type="ECO:0000256" key="6">
    <source>
        <dbReference type="SAM" id="SignalP"/>
    </source>
</evidence>
<dbReference type="KEGG" id="saz:Sama_0555"/>
<dbReference type="Pfam" id="PF00082">
    <property type="entry name" value="Peptidase_S8"/>
    <property type="match status" value="1"/>
</dbReference>
<feature type="active site" description="Charge relay system" evidence="4 5">
    <location>
        <position position="668"/>
    </location>
</feature>
<evidence type="ECO:0000313" key="10">
    <source>
        <dbReference type="Proteomes" id="UP000009175"/>
    </source>
</evidence>
<dbReference type="Gene3D" id="3.50.30.30">
    <property type="match status" value="1"/>
</dbReference>
<keyword evidence="1 5" id="KW-0645">Protease</keyword>
<dbReference type="HOGENOM" id="CLU_003205_0_0_6"/>
<dbReference type="InterPro" id="IPR046450">
    <property type="entry name" value="PA_dom_sf"/>
</dbReference>
<dbReference type="InterPro" id="IPR034197">
    <property type="entry name" value="Peptidases_S8_3"/>
</dbReference>
<reference evidence="9 10" key="1">
    <citation type="submission" date="2006-12" db="EMBL/GenBank/DDBJ databases">
        <title>Complete sequence of Shewanella amazonensis SB2B.</title>
        <authorList>
            <consortium name="US DOE Joint Genome Institute"/>
            <person name="Copeland A."/>
            <person name="Lucas S."/>
            <person name="Lapidus A."/>
            <person name="Barry K."/>
            <person name="Detter J.C."/>
            <person name="Glavina del Rio T."/>
            <person name="Hammon N."/>
            <person name="Israni S."/>
            <person name="Dalin E."/>
            <person name="Tice H."/>
            <person name="Pitluck S."/>
            <person name="Munk A.C."/>
            <person name="Brettin T."/>
            <person name="Bruce D."/>
            <person name="Han C."/>
            <person name="Tapia R."/>
            <person name="Gilna P."/>
            <person name="Schmutz J."/>
            <person name="Larimer F."/>
            <person name="Land M."/>
            <person name="Hauser L."/>
            <person name="Kyrpides N."/>
            <person name="Mikhailova N."/>
            <person name="Fredrickson J."/>
            <person name="Richardson P."/>
        </authorList>
    </citation>
    <scope>NUCLEOTIDE SEQUENCE [LARGE SCALE GENOMIC DNA]</scope>
    <source>
        <strain evidence="10">ATCC BAA-1098 / SB2B</strain>
    </source>
</reference>
<dbReference type="CDD" id="cd04852">
    <property type="entry name" value="Peptidases_S8_3"/>
    <property type="match status" value="1"/>
</dbReference>
<dbReference type="InterPro" id="IPR015500">
    <property type="entry name" value="Peptidase_S8_subtilisin-rel"/>
</dbReference>
<evidence type="ECO:0000256" key="5">
    <source>
        <dbReference type="PROSITE-ProRule" id="PRU01240"/>
    </source>
</evidence>
<dbReference type="SUPFAM" id="SSF52743">
    <property type="entry name" value="Subtilisin-like"/>
    <property type="match status" value="1"/>
</dbReference>
<dbReference type="GO" id="GO:0006508">
    <property type="term" value="P:proteolysis"/>
    <property type="evidence" value="ECO:0007669"/>
    <property type="project" value="UniProtKB-KW"/>
</dbReference>
<feature type="active site" description="Charge relay system" evidence="4 5">
    <location>
        <position position="203"/>
    </location>
</feature>
<gene>
    <name evidence="9" type="ordered locus">Sama_0555</name>
</gene>
<feature type="signal peptide" evidence="6">
    <location>
        <begin position="1"/>
        <end position="23"/>
    </location>
</feature>
<evidence type="ECO:0000313" key="9">
    <source>
        <dbReference type="EMBL" id="ABL98764.1"/>
    </source>
</evidence>
<evidence type="ECO:0000256" key="3">
    <source>
        <dbReference type="ARBA" id="ARBA00022825"/>
    </source>
</evidence>
<dbReference type="eggNOG" id="COG1404">
    <property type="taxonomic scope" value="Bacteria"/>
</dbReference>
<dbReference type="CDD" id="cd02120">
    <property type="entry name" value="PA_subtilisin_like"/>
    <property type="match status" value="1"/>
</dbReference>
<dbReference type="PROSITE" id="PS00138">
    <property type="entry name" value="SUBTILASE_SER"/>
    <property type="match status" value="1"/>
</dbReference>
<dbReference type="Gene3D" id="2.60.40.3010">
    <property type="match status" value="1"/>
</dbReference>
<evidence type="ECO:0000256" key="1">
    <source>
        <dbReference type="ARBA" id="ARBA00022670"/>
    </source>
</evidence>
<dbReference type="Pfam" id="PF02225">
    <property type="entry name" value="PA"/>
    <property type="match status" value="1"/>
</dbReference>
<evidence type="ECO:0000256" key="2">
    <source>
        <dbReference type="ARBA" id="ARBA00022801"/>
    </source>
</evidence>
<dbReference type="PANTHER" id="PTHR10795">
    <property type="entry name" value="PROPROTEIN CONVERTASE SUBTILISIN/KEXIN"/>
    <property type="match status" value="1"/>
</dbReference>
<name>A1S308_SHEAM</name>
<comment type="similarity">
    <text evidence="5">Belongs to the peptidase S8 family.</text>
</comment>
<dbReference type="Gene3D" id="3.40.50.200">
    <property type="entry name" value="Peptidase S8/S53 domain"/>
    <property type="match status" value="1"/>
</dbReference>
<dbReference type="PROSITE" id="PS51892">
    <property type="entry name" value="SUBTILASE"/>
    <property type="match status" value="1"/>
</dbReference>
<dbReference type="InterPro" id="IPR036852">
    <property type="entry name" value="Peptidase_S8/S53_dom_sf"/>
</dbReference>
<dbReference type="OrthoDB" id="614750at2"/>
<dbReference type="Proteomes" id="UP000009175">
    <property type="component" value="Chromosome"/>
</dbReference>
<proteinExistence type="inferred from homology"/>
<evidence type="ECO:0000259" key="8">
    <source>
        <dbReference type="Pfam" id="PF02225"/>
    </source>
</evidence>
<accession>A1S308</accession>
<dbReference type="InterPro" id="IPR003137">
    <property type="entry name" value="PA_domain"/>
</dbReference>
<organism evidence="9 10">
    <name type="scientific">Shewanella amazonensis (strain ATCC BAA-1098 / SB2B)</name>
    <dbReference type="NCBI Taxonomy" id="326297"/>
    <lineage>
        <taxon>Bacteria</taxon>
        <taxon>Pseudomonadati</taxon>
        <taxon>Pseudomonadota</taxon>
        <taxon>Gammaproteobacteria</taxon>
        <taxon>Alteromonadales</taxon>
        <taxon>Shewanellaceae</taxon>
        <taxon>Shewanella</taxon>
    </lineage>
</organism>
<evidence type="ECO:0000259" key="7">
    <source>
        <dbReference type="Pfam" id="PF00082"/>
    </source>
</evidence>
<sequence>MNFKLSKIAMALPVSALAFAVHANQPTEEQATYAVTAKNQLLNRKSAEAQLGNKYFVILKDEPLALYQGGIRGLAATNVKASKHTNVNAKGKLDVNSSKSITYTNYLVNQQSKVFSNIKSTLKREVPVQAAHTIALNALVMELSDAEAVMLRKMPGVLAVQKDSFKQLLTDVGPTHVGAPMVWNNPELEGKSRGEGLVVGVIDTGIASYKKKFYSWRPPTPNDFNPAFADVGGDGYDHTNPYGEGVYFGDCVQNAIWCNDKLVGVVSFDDYKIAVPSYDWRYNTGQDDQGHGTHVAATVAGNVVLNVPYAVSQIVGTAQQPGWETTNSMFNVNVSGVAPHANIIAYRTCVPGYGCSDSMAIKAIEHAIENNVDVINYSVGGSPSSPWQSADALAFLSAREAGLHVAVAAGNSGPEAETVGSPGNSPWVTTVAALSHGRDYSEEKTAVFSGGEGALPEMTGKGKTLALETPTAIVYAGDVESEYYQQQQGGPGYCYASAYGNGSLPASYQANNVVGKVVVCRRGGEYNSAPLSRLNKSIAAKYAGAAGLILINSDDNFDDVVGDFHGIPAIHLNKADGDALLEWLNTGENHMVSILGNSEFNNNLEKADIAASFTSRGPDFVNKDYLVPDVGAPGVDIYASNIGTGMHSSQLGNIEKQPGDYMQISGTSMASPHVAGMYLLMKAAHPEWTPAEMQSALMTTAVTEVTEKQYQFDEAGNVVRDENGVAQFEMVRANNHATGAGSARVNLAIEAGLVMNETKAGYLAADPFAPEWAQKEIPGWHGEPSQMNIPSLSKGECLIECAWTRTFKAVKDGTWSVSFDVFDEGFTLTADQTSFSLSQGEEVTLHFTAEANSALAKDWVDARVILTPDDETTPVQTLPVSINFIAGLVPESIEITASRDNDSAAVNGIVTIGSDNIQVSKSGIAKADIYEFEVRRDATNGSILAKLNEMDDTVYAIPLNIQADSKRLVIEVLETSSPDLDLYVGIDVDLDGAPTGSPSELPFVRYISATESAYEKIDVIDPANDTYWILVHNWAEGPEALTENQMLCEEGQQPDEGKECVFEAPIFDSVKLAVTNVQYDDDSMQVKVADSVAPREELATRVKWDQSMLEGDLYHSVFWLGTNPDLPRNIGAVRVNMTRGADDVTVAQPRLDGDLLTSSIKIAANHSGEERTYQISISLAQDVSVASLIADDSPSVSTMQMATGDVEYKFEGNVLSWTQTQQDGASAVTFTLVLDASEVTGLVDITPVVTTQVSTSENSVRAVSEGQTVMFEGRPVFQAVADKSTAKKGDVVRLTATPVDLVISDPEISYIWKQVSGTQVAIVGAGTAAISFTAPELKSAEEIVFELVGSNGSKQSAPVEISVNVEATIEPPVEQGKSGGSMGFGLLLLSAAGLLRRRK</sequence>
<keyword evidence="6" id="KW-0732">Signal</keyword>
<dbReference type="EMBL" id="CP000507">
    <property type="protein sequence ID" value="ABL98764.1"/>
    <property type="molecule type" value="Genomic_DNA"/>
</dbReference>
<dbReference type="InterPro" id="IPR045051">
    <property type="entry name" value="SBT"/>
</dbReference>
<keyword evidence="10" id="KW-1185">Reference proteome</keyword>
<dbReference type="GO" id="GO:0004252">
    <property type="term" value="F:serine-type endopeptidase activity"/>
    <property type="evidence" value="ECO:0007669"/>
    <property type="project" value="UniProtKB-UniRule"/>
</dbReference>
<evidence type="ECO:0000256" key="4">
    <source>
        <dbReference type="PIRSR" id="PIRSR615500-1"/>
    </source>
</evidence>
<keyword evidence="3 5" id="KW-0720">Serine protease</keyword>
<feature type="domain" description="PA" evidence="8">
    <location>
        <begin position="504"/>
        <end position="580"/>
    </location>
</feature>
<dbReference type="PRINTS" id="PR00723">
    <property type="entry name" value="SUBTILISIN"/>
</dbReference>
<dbReference type="RefSeq" id="WP_011758674.1">
    <property type="nucleotide sequence ID" value="NC_008700.1"/>
</dbReference>